<dbReference type="SUPFAM" id="SSF46785">
    <property type="entry name" value="Winged helix' DNA-binding domain"/>
    <property type="match status" value="1"/>
</dbReference>
<reference evidence="5" key="1">
    <citation type="submission" date="2023-03" db="EMBL/GenBank/DDBJ databases">
        <title>Amycolatopsis taiwanensis NBRC 103393.</title>
        <authorList>
            <person name="Ichikawa N."/>
            <person name="Sato H."/>
            <person name="Tonouchi N."/>
        </authorList>
    </citation>
    <scope>NUCLEOTIDE SEQUENCE</scope>
    <source>
        <strain evidence="5">NBRC 103393</strain>
    </source>
</reference>
<gene>
    <name evidence="5" type="primary">ytrA</name>
    <name evidence="5" type="ORF">Atai01_02800</name>
</gene>
<evidence type="ECO:0000313" key="6">
    <source>
        <dbReference type="Proteomes" id="UP001165136"/>
    </source>
</evidence>
<dbReference type="GO" id="GO:0003700">
    <property type="term" value="F:DNA-binding transcription factor activity"/>
    <property type="evidence" value="ECO:0007669"/>
    <property type="project" value="InterPro"/>
</dbReference>
<feature type="domain" description="HTH gntR-type" evidence="4">
    <location>
        <begin position="10"/>
        <end position="78"/>
    </location>
</feature>
<evidence type="ECO:0000259" key="4">
    <source>
        <dbReference type="PROSITE" id="PS50949"/>
    </source>
</evidence>
<dbReference type="InterPro" id="IPR000524">
    <property type="entry name" value="Tscrpt_reg_HTH_GntR"/>
</dbReference>
<dbReference type="SMART" id="SM00345">
    <property type="entry name" value="HTH_GNTR"/>
    <property type="match status" value="1"/>
</dbReference>
<dbReference type="EMBL" id="BSTI01000001">
    <property type="protein sequence ID" value="GLY63661.1"/>
    <property type="molecule type" value="Genomic_DNA"/>
</dbReference>
<dbReference type="PANTHER" id="PTHR44846">
    <property type="entry name" value="MANNOSYL-D-GLYCERATE TRANSPORT/METABOLISM SYSTEM REPRESSOR MNGR-RELATED"/>
    <property type="match status" value="1"/>
</dbReference>
<dbReference type="InterPro" id="IPR036388">
    <property type="entry name" value="WH-like_DNA-bd_sf"/>
</dbReference>
<evidence type="ECO:0000313" key="5">
    <source>
        <dbReference type="EMBL" id="GLY63661.1"/>
    </source>
</evidence>
<comment type="caution">
    <text evidence="5">The sequence shown here is derived from an EMBL/GenBank/DDBJ whole genome shotgun (WGS) entry which is preliminary data.</text>
</comment>
<dbReference type="CDD" id="cd07377">
    <property type="entry name" value="WHTH_GntR"/>
    <property type="match status" value="1"/>
</dbReference>
<sequence>MASLDPDDPRAPYLQVAGGLRAAIQAGEYGPGAQLPTYQELADSWGVAINTAKSAVTLLRDEGLVVTRHGKGSFVRTQSAETESAGRADDGGTERLWQAIADIRRRLSEIERRLDHG</sequence>
<dbReference type="Pfam" id="PF00392">
    <property type="entry name" value="GntR"/>
    <property type="match status" value="1"/>
</dbReference>
<dbReference type="PANTHER" id="PTHR44846:SF17">
    <property type="entry name" value="GNTR-FAMILY TRANSCRIPTIONAL REGULATOR"/>
    <property type="match status" value="1"/>
</dbReference>
<dbReference type="PROSITE" id="PS50949">
    <property type="entry name" value="HTH_GNTR"/>
    <property type="match status" value="1"/>
</dbReference>
<keyword evidence="1" id="KW-0805">Transcription regulation</keyword>
<organism evidence="5 6">
    <name type="scientific">Amycolatopsis taiwanensis</name>
    <dbReference type="NCBI Taxonomy" id="342230"/>
    <lineage>
        <taxon>Bacteria</taxon>
        <taxon>Bacillati</taxon>
        <taxon>Actinomycetota</taxon>
        <taxon>Actinomycetes</taxon>
        <taxon>Pseudonocardiales</taxon>
        <taxon>Pseudonocardiaceae</taxon>
        <taxon>Amycolatopsis</taxon>
    </lineage>
</organism>
<accession>A0A9W6QW25</accession>
<dbReference type="AlphaFoldDB" id="A0A9W6QW25"/>
<evidence type="ECO:0000256" key="3">
    <source>
        <dbReference type="ARBA" id="ARBA00023163"/>
    </source>
</evidence>
<evidence type="ECO:0000256" key="2">
    <source>
        <dbReference type="ARBA" id="ARBA00023125"/>
    </source>
</evidence>
<dbReference type="Gene3D" id="1.10.10.10">
    <property type="entry name" value="Winged helix-like DNA-binding domain superfamily/Winged helix DNA-binding domain"/>
    <property type="match status" value="1"/>
</dbReference>
<keyword evidence="2" id="KW-0238">DNA-binding</keyword>
<keyword evidence="3" id="KW-0804">Transcription</keyword>
<name>A0A9W6QW25_9PSEU</name>
<dbReference type="InterPro" id="IPR036390">
    <property type="entry name" value="WH_DNA-bd_sf"/>
</dbReference>
<keyword evidence="6" id="KW-1185">Reference proteome</keyword>
<dbReference type="GO" id="GO:0045892">
    <property type="term" value="P:negative regulation of DNA-templated transcription"/>
    <property type="evidence" value="ECO:0007669"/>
    <property type="project" value="TreeGrafter"/>
</dbReference>
<dbReference type="InterPro" id="IPR050679">
    <property type="entry name" value="Bact_HTH_transcr_reg"/>
</dbReference>
<evidence type="ECO:0000256" key="1">
    <source>
        <dbReference type="ARBA" id="ARBA00023015"/>
    </source>
</evidence>
<dbReference type="Proteomes" id="UP001165136">
    <property type="component" value="Unassembled WGS sequence"/>
</dbReference>
<proteinExistence type="predicted"/>
<dbReference type="RefSeq" id="WP_285485583.1">
    <property type="nucleotide sequence ID" value="NZ_BSTI01000001.1"/>
</dbReference>
<protein>
    <submittedName>
        <fullName evidence="5">GntR family transcriptional regulator</fullName>
    </submittedName>
</protein>
<dbReference type="GO" id="GO:0003677">
    <property type="term" value="F:DNA binding"/>
    <property type="evidence" value="ECO:0007669"/>
    <property type="project" value="UniProtKB-KW"/>
</dbReference>